<dbReference type="Gene3D" id="1.25.40.10">
    <property type="entry name" value="Tetratricopeptide repeat domain"/>
    <property type="match status" value="1"/>
</dbReference>
<keyword evidence="1" id="KW-0802">TPR repeat</keyword>
<reference evidence="2" key="1">
    <citation type="submission" date="2021-01" db="EMBL/GenBank/DDBJ databases">
        <title>Whole genome shotgun sequence of Sinosporangium siamense NBRC 109515.</title>
        <authorList>
            <person name="Komaki H."/>
            <person name="Tamura T."/>
        </authorList>
    </citation>
    <scope>NUCLEOTIDE SEQUENCE</scope>
    <source>
        <strain evidence="2">NBRC 109515</strain>
    </source>
</reference>
<dbReference type="AlphaFoldDB" id="A0A919RMV7"/>
<dbReference type="InterPro" id="IPR019734">
    <property type="entry name" value="TPR_rpt"/>
</dbReference>
<dbReference type="EMBL" id="BOOW01000038">
    <property type="protein sequence ID" value="GII95765.1"/>
    <property type="molecule type" value="Genomic_DNA"/>
</dbReference>
<dbReference type="PROSITE" id="PS50005">
    <property type="entry name" value="TPR"/>
    <property type="match status" value="1"/>
</dbReference>
<name>A0A919RMV7_9ACTN</name>
<sequence>MTCDFKLTDARTGKPLTYNAHKLISVRSSTLQAIVGFTGIATFGREPVGVWIARKVAELPDKADLDALIAALRQASSQLEKLPRSIWKFRHLTFVVGAIQGSQAVVALLSNFQDLSGLFLDDSSAPESDLRLSVMRPSKPSLIVAGEVRSIRKDERKSIERSLRANIDQEVIRERLAALNRKAAQRTNTVSQGCHSGSIIATGSGASQAFLVEQTGDFIPPDIQEMFNRVGLKLNRGKLPDGSPAPIVVRGATSYSYSPSPSYFREQFKLRPNDSELWNNFGAYEDHQGRTESARTAFQKALELKPDNFIAARNLGSLVWRVDGNREEARRLFDIALTDPEDSWRRTTLAYFAEAVLHFEGDVQAAHETYKSAVEGEFVAWIAAKYAWFLLQYKPALIEEARNLIDESLKQDPHLAWALLGKAQCLWHLDRDPDAAFRMLLDYLPRFEKDITFLASTLHMSLVSQHLAAAEELLAQLTRSKDAAEDIKISFKGILDLCQGKSLDVAAASFIASEAETDLINLAAVRWSQGRDAEGREALDNIRGEHLTAGAYAELVITKDLVEGTSFDAITSTLQELISSRRIAVFDPTLFRGLANHADVDPEIKLKLSTLLRVINEAQV</sequence>
<evidence type="ECO:0000256" key="1">
    <source>
        <dbReference type="PROSITE-ProRule" id="PRU00339"/>
    </source>
</evidence>
<dbReference type="PANTHER" id="PTHR12558">
    <property type="entry name" value="CELL DIVISION CYCLE 16,23,27"/>
    <property type="match status" value="1"/>
</dbReference>
<dbReference type="PANTHER" id="PTHR12558:SF13">
    <property type="entry name" value="CELL DIVISION CYCLE PROTEIN 27 HOMOLOG"/>
    <property type="match status" value="1"/>
</dbReference>
<evidence type="ECO:0000313" key="2">
    <source>
        <dbReference type="EMBL" id="GII95765.1"/>
    </source>
</evidence>
<dbReference type="SUPFAM" id="SSF48452">
    <property type="entry name" value="TPR-like"/>
    <property type="match status" value="1"/>
</dbReference>
<dbReference type="InterPro" id="IPR011990">
    <property type="entry name" value="TPR-like_helical_dom_sf"/>
</dbReference>
<organism evidence="2 3">
    <name type="scientific">Sinosporangium siamense</name>
    <dbReference type="NCBI Taxonomy" id="1367973"/>
    <lineage>
        <taxon>Bacteria</taxon>
        <taxon>Bacillati</taxon>
        <taxon>Actinomycetota</taxon>
        <taxon>Actinomycetes</taxon>
        <taxon>Streptosporangiales</taxon>
        <taxon>Streptosporangiaceae</taxon>
        <taxon>Sinosporangium</taxon>
    </lineage>
</organism>
<feature type="repeat" description="TPR" evidence="1">
    <location>
        <begin position="275"/>
        <end position="308"/>
    </location>
</feature>
<gene>
    <name evidence="2" type="ORF">Ssi02_59960</name>
</gene>
<evidence type="ECO:0008006" key="4">
    <source>
        <dbReference type="Google" id="ProtNLM"/>
    </source>
</evidence>
<evidence type="ECO:0000313" key="3">
    <source>
        <dbReference type="Proteomes" id="UP000606172"/>
    </source>
</evidence>
<accession>A0A919RMV7</accession>
<dbReference type="Proteomes" id="UP000606172">
    <property type="component" value="Unassembled WGS sequence"/>
</dbReference>
<proteinExistence type="predicted"/>
<keyword evidence="3" id="KW-1185">Reference proteome</keyword>
<comment type="caution">
    <text evidence="2">The sequence shown here is derived from an EMBL/GenBank/DDBJ whole genome shotgun (WGS) entry which is preliminary data.</text>
</comment>
<protein>
    <recommendedName>
        <fullName evidence="4">Tetratricopeptide repeat protein</fullName>
    </recommendedName>
</protein>
<dbReference type="RefSeq" id="WP_204030805.1">
    <property type="nucleotide sequence ID" value="NZ_BOOW01000038.1"/>
</dbReference>
<dbReference type="SMART" id="SM00028">
    <property type="entry name" value="TPR"/>
    <property type="match status" value="1"/>
</dbReference>